<comment type="caution">
    <text evidence="2">The sequence shown here is derived from an EMBL/GenBank/DDBJ whole genome shotgun (WGS) entry which is preliminary data.</text>
</comment>
<sequence length="141" mass="14881">MDHPRCRHLCPLHIAAAARALCTPPSPPVPSASGLCMPPSVCTLPSVCTPPPSARHRRPLHPPPPRAVCTPPALLHATRTVCTSPAPRPRTLCTPRTPSARLIVLCNYSMGAAEKSISRLGHSGDGRSGKGAAREWQNALT</sequence>
<feature type="region of interest" description="Disordered" evidence="1">
    <location>
        <begin position="118"/>
        <end position="141"/>
    </location>
</feature>
<accession>A0AAD6YDJ3</accession>
<reference evidence="2" key="1">
    <citation type="submission" date="2023-03" db="EMBL/GenBank/DDBJ databases">
        <title>Massive genome expansion in bonnet fungi (Mycena s.s.) driven by repeated elements and novel gene families across ecological guilds.</title>
        <authorList>
            <consortium name="Lawrence Berkeley National Laboratory"/>
            <person name="Harder C.B."/>
            <person name="Miyauchi S."/>
            <person name="Viragh M."/>
            <person name="Kuo A."/>
            <person name="Thoen E."/>
            <person name="Andreopoulos B."/>
            <person name="Lu D."/>
            <person name="Skrede I."/>
            <person name="Drula E."/>
            <person name="Henrissat B."/>
            <person name="Morin E."/>
            <person name="Kohler A."/>
            <person name="Barry K."/>
            <person name="LaButti K."/>
            <person name="Morin E."/>
            <person name="Salamov A."/>
            <person name="Lipzen A."/>
            <person name="Mereny Z."/>
            <person name="Hegedus B."/>
            <person name="Baldrian P."/>
            <person name="Stursova M."/>
            <person name="Weitz H."/>
            <person name="Taylor A."/>
            <person name="Grigoriev I.V."/>
            <person name="Nagy L.G."/>
            <person name="Martin F."/>
            <person name="Kauserud H."/>
        </authorList>
    </citation>
    <scope>NUCLEOTIDE SEQUENCE</scope>
    <source>
        <strain evidence="2">9144</strain>
    </source>
</reference>
<dbReference type="EMBL" id="JARJCW010000021">
    <property type="protein sequence ID" value="KAJ7213482.1"/>
    <property type="molecule type" value="Genomic_DNA"/>
</dbReference>
<gene>
    <name evidence="2" type="ORF">GGX14DRAFT_563799</name>
</gene>
<dbReference type="AlphaFoldDB" id="A0AAD6YDJ3"/>
<name>A0AAD6YDJ3_9AGAR</name>
<evidence type="ECO:0000256" key="1">
    <source>
        <dbReference type="SAM" id="MobiDB-lite"/>
    </source>
</evidence>
<keyword evidence="3" id="KW-1185">Reference proteome</keyword>
<proteinExistence type="predicted"/>
<protein>
    <submittedName>
        <fullName evidence="2">Uncharacterized protein</fullName>
    </submittedName>
</protein>
<evidence type="ECO:0000313" key="3">
    <source>
        <dbReference type="Proteomes" id="UP001219525"/>
    </source>
</evidence>
<organism evidence="2 3">
    <name type="scientific">Mycena pura</name>
    <dbReference type="NCBI Taxonomy" id="153505"/>
    <lineage>
        <taxon>Eukaryota</taxon>
        <taxon>Fungi</taxon>
        <taxon>Dikarya</taxon>
        <taxon>Basidiomycota</taxon>
        <taxon>Agaricomycotina</taxon>
        <taxon>Agaricomycetes</taxon>
        <taxon>Agaricomycetidae</taxon>
        <taxon>Agaricales</taxon>
        <taxon>Marasmiineae</taxon>
        <taxon>Mycenaceae</taxon>
        <taxon>Mycena</taxon>
    </lineage>
</organism>
<evidence type="ECO:0000313" key="2">
    <source>
        <dbReference type="EMBL" id="KAJ7213482.1"/>
    </source>
</evidence>
<dbReference type="Proteomes" id="UP001219525">
    <property type="component" value="Unassembled WGS sequence"/>
</dbReference>